<dbReference type="PANTHER" id="PTHR38795">
    <property type="entry name" value="DUF6604 DOMAIN-CONTAINING PROTEIN"/>
    <property type="match status" value="1"/>
</dbReference>
<name>A0A8H2W104_9HELO</name>
<accession>A0A8H2W104</accession>
<comment type="caution">
    <text evidence="2">The sequence shown here is derived from an EMBL/GenBank/DDBJ whole genome shotgun (WGS) entry which is preliminary data.</text>
</comment>
<sequence>MSTTYELEDESVEMKMSLMIFHFFEDLYRIQGFLHGIWKSYKNGNLDLVSASLINNSAFEVVHRDDDEILATAPNLFSKKQSYDTITIVIFYTNAFSQGHDQEQTMATNKVLRPTPFADFIYLSTSRTLMEYDFLSKQGNLRGVQFPENTMLTNISMSTMQVPESAIRPDGTTEPVWLEKLVVHARAESAIEDEQCDPQH</sequence>
<keyword evidence="3" id="KW-1185">Reference proteome</keyword>
<evidence type="ECO:0000313" key="2">
    <source>
        <dbReference type="EMBL" id="CAD6448453.1"/>
    </source>
</evidence>
<dbReference type="OrthoDB" id="5238236at2759"/>
<dbReference type="AlphaFoldDB" id="A0A8H2W104"/>
<dbReference type="Proteomes" id="UP000624404">
    <property type="component" value="Unassembled WGS sequence"/>
</dbReference>
<feature type="domain" description="DUF6604" evidence="1">
    <location>
        <begin position="4"/>
        <end position="70"/>
    </location>
</feature>
<dbReference type="EMBL" id="CAJHIA010000032">
    <property type="protein sequence ID" value="CAD6448453.1"/>
    <property type="molecule type" value="Genomic_DNA"/>
</dbReference>
<dbReference type="Pfam" id="PF20253">
    <property type="entry name" value="DUF6604"/>
    <property type="match status" value="1"/>
</dbReference>
<gene>
    <name evidence="2" type="ORF">SCLTRI_LOCUS8245</name>
</gene>
<protein>
    <submittedName>
        <fullName evidence="2">Bacde91c-fdf8-4e31-be09-60a505117f4e</fullName>
    </submittedName>
</protein>
<proteinExistence type="predicted"/>
<dbReference type="InterPro" id="IPR046539">
    <property type="entry name" value="DUF6604"/>
</dbReference>
<evidence type="ECO:0000259" key="1">
    <source>
        <dbReference type="Pfam" id="PF20253"/>
    </source>
</evidence>
<evidence type="ECO:0000313" key="3">
    <source>
        <dbReference type="Proteomes" id="UP000624404"/>
    </source>
</evidence>
<dbReference type="PANTHER" id="PTHR38795:SF1">
    <property type="entry name" value="DUF6604 DOMAIN-CONTAINING PROTEIN"/>
    <property type="match status" value="1"/>
</dbReference>
<organism evidence="2 3">
    <name type="scientific">Sclerotinia trifoliorum</name>
    <dbReference type="NCBI Taxonomy" id="28548"/>
    <lineage>
        <taxon>Eukaryota</taxon>
        <taxon>Fungi</taxon>
        <taxon>Dikarya</taxon>
        <taxon>Ascomycota</taxon>
        <taxon>Pezizomycotina</taxon>
        <taxon>Leotiomycetes</taxon>
        <taxon>Helotiales</taxon>
        <taxon>Sclerotiniaceae</taxon>
        <taxon>Sclerotinia</taxon>
    </lineage>
</organism>
<reference evidence="2" key="1">
    <citation type="submission" date="2020-10" db="EMBL/GenBank/DDBJ databases">
        <authorList>
            <person name="Kusch S."/>
        </authorList>
    </citation>
    <scope>NUCLEOTIDE SEQUENCE</scope>
    <source>
        <strain evidence="2">SwB9</strain>
    </source>
</reference>